<dbReference type="InterPro" id="IPR013112">
    <property type="entry name" value="FAD-bd_8"/>
</dbReference>
<dbReference type="CDD" id="cd06198">
    <property type="entry name" value="FNR_like_3"/>
    <property type="match status" value="1"/>
</dbReference>
<sequence length="443" mass="50400">MFQMKNPWVAGTFWIVLYLLVTLSPLLILLIHPAPGGRGFWIEFSAALGYVGLAMMMLQFALTARFDAIAAPYGIDIVLQYHRYITQVAFALILIHPIILFFQDAEYLRLLNFFEAPWRARFAVISTISLILLVVTSLWREKLKLNYEVWRTSHGILAVATVGLGLAHAFGVNYYLALPWKAMLWILLALLAFGSLIYVRLIKPWLMMQKPYRVETVVPQRGDVYTLVLRPQGHEGIRFLPGQFAWLTLDRSPYRIQEHPFSFSSNGDRGDQVALTIKAVGDFTNTIKNVQPGTKAFLDGPHGAFTPDRFDCAGLVLIANGVGVTPMISIMITLAERGDHRPIRLIYANGSWDDVAFREDLEYLNKRLDSLTVTHVIKEPPEDWAGESGYVDKDLLARHIPDNREGWRYFLCGSPRFLDEAEKALHELKVPAKYIHMEHFNLV</sequence>
<evidence type="ECO:0000256" key="8">
    <source>
        <dbReference type="ARBA" id="ARBA00022989"/>
    </source>
</evidence>
<keyword evidence="9" id="KW-0560">Oxidoreductase</keyword>
<evidence type="ECO:0000256" key="11">
    <source>
        <dbReference type="ARBA" id="ARBA00023014"/>
    </source>
</evidence>
<feature type="transmembrane region" description="Helical" evidence="13">
    <location>
        <begin position="12"/>
        <end position="34"/>
    </location>
</feature>
<dbReference type="Pfam" id="PF00175">
    <property type="entry name" value="NAD_binding_1"/>
    <property type="match status" value="1"/>
</dbReference>
<dbReference type="InterPro" id="IPR001433">
    <property type="entry name" value="OxRdtase_FAD/NAD-bd"/>
</dbReference>
<evidence type="ECO:0000256" key="9">
    <source>
        <dbReference type="ARBA" id="ARBA00023002"/>
    </source>
</evidence>
<organism evidence="15 16">
    <name type="scientific">Gloeocapsopsis crepidinum LEGE 06123</name>
    <dbReference type="NCBI Taxonomy" id="588587"/>
    <lineage>
        <taxon>Bacteria</taxon>
        <taxon>Bacillati</taxon>
        <taxon>Cyanobacteriota</taxon>
        <taxon>Cyanophyceae</taxon>
        <taxon>Oscillatoriophycideae</taxon>
        <taxon>Chroococcales</taxon>
        <taxon>Chroococcaceae</taxon>
        <taxon>Gloeocapsopsis</taxon>
    </lineage>
</organism>
<proteinExistence type="predicted"/>
<feature type="transmembrane region" description="Helical" evidence="13">
    <location>
        <begin position="40"/>
        <end position="63"/>
    </location>
</feature>
<dbReference type="PROSITE" id="PS51384">
    <property type="entry name" value="FAD_FR"/>
    <property type="match status" value="1"/>
</dbReference>
<evidence type="ECO:0000256" key="13">
    <source>
        <dbReference type="SAM" id="Phobius"/>
    </source>
</evidence>
<keyword evidence="11" id="KW-0411">Iron-sulfur</keyword>
<feature type="transmembrane region" description="Helical" evidence="13">
    <location>
        <begin position="122"/>
        <end position="139"/>
    </location>
</feature>
<dbReference type="InterPro" id="IPR039261">
    <property type="entry name" value="FNR_nucleotide-bd"/>
</dbReference>
<keyword evidence="8 13" id="KW-1133">Transmembrane helix</keyword>
<dbReference type="InterPro" id="IPR017927">
    <property type="entry name" value="FAD-bd_FR_type"/>
</dbReference>
<evidence type="ECO:0000259" key="14">
    <source>
        <dbReference type="PROSITE" id="PS51384"/>
    </source>
</evidence>
<comment type="caution">
    <text evidence="15">The sequence shown here is derived from an EMBL/GenBank/DDBJ whole genome shotgun (WGS) entry which is preliminary data.</text>
</comment>
<dbReference type="Gene3D" id="2.40.30.10">
    <property type="entry name" value="Translation factors"/>
    <property type="match status" value="1"/>
</dbReference>
<feature type="domain" description="FAD-binding FR-type" evidence="14">
    <location>
        <begin position="207"/>
        <end position="308"/>
    </location>
</feature>
<feature type="transmembrane region" description="Helical" evidence="13">
    <location>
        <begin position="155"/>
        <end position="176"/>
    </location>
</feature>
<feature type="transmembrane region" description="Helical" evidence="13">
    <location>
        <begin position="84"/>
        <end position="102"/>
    </location>
</feature>
<dbReference type="Pfam" id="PF08022">
    <property type="entry name" value="FAD_binding_8"/>
    <property type="match status" value="1"/>
</dbReference>
<dbReference type="Pfam" id="PF01794">
    <property type="entry name" value="Ferric_reduct"/>
    <property type="match status" value="1"/>
</dbReference>
<dbReference type="InterPro" id="IPR017938">
    <property type="entry name" value="Riboflavin_synthase-like_b-brl"/>
</dbReference>
<evidence type="ECO:0000256" key="2">
    <source>
        <dbReference type="ARBA" id="ARBA00004141"/>
    </source>
</evidence>
<keyword evidence="5" id="KW-0001">2Fe-2S</keyword>
<evidence type="ECO:0000256" key="3">
    <source>
        <dbReference type="ARBA" id="ARBA00022630"/>
    </source>
</evidence>
<dbReference type="Gene3D" id="3.40.50.80">
    <property type="entry name" value="Nucleotide-binding domain of ferredoxin-NADP reductase (FNR) module"/>
    <property type="match status" value="1"/>
</dbReference>
<feature type="transmembrane region" description="Helical" evidence="13">
    <location>
        <begin position="182"/>
        <end position="201"/>
    </location>
</feature>
<keyword evidence="6" id="KW-0479">Metal-binding</keyword>
<evidence type="ECO:0000313" key="15">
    <source>
        <dbReference type="EMBL" id="MBE9191234.1"/>
    </source>
</evidence>
<dbReference type="InterPro" id="IPR050415">
    <property type="entry name" value="MRET"/>
</dbReference>
<accession>A0ABR9USI4</accession>
<evidence type="ECO:0000256" key="4">
    <source>
        <dbReference type="ARBA" id="ARBA00022692"/>
    </source>
</evidence>
<protein>
    <submittedName>
        <fullName evidence="15">Ferric reductase-like transmembrane domain-containing protein</fullName>
    </submittedName>
</protein>
<dbReference type="PANTHER" id="PTHR47354:SF8">
    <property type="entry name" value="1,2-PHENYLACETYL-COA EPOXIDASE, SUBUNIT E"/>
    <property type="match status" value="1"/>
</dbReference>
<evidence type="ECO:0000256" key="10">
    <source>
        <dbReference type="ARBA" id="ARBA00023004"/>
    </source>
</evidence>
<name>A0ABR9USI4_9CHRO</name>
<comment type="cofactor">
    <cofactor evidence="1">
        <name>FAD</name>
        <dbReference type="ChEBI" id="CHEBI:57692"/>
    </cofactor>
</comment>
<dbReference type="EMBL" id="JADEWN010000029">
    <property type="protein sequence ID" value="MBE9191234.1"/>
    <property type="molecule type" value="Genomic_DNA"/>
</dbReference>
<evidence type="ECO:0000256" key="5">
    <source>
        <dbReference type="ARBA" id="ARBA00022714"/>
    </source>
</evidence>
<dbReference type="SUPFAM" id="SSF52343">
    <property type="entry name" value="Ferredoxin reductase-like, C-terminal NADP-linked domain"/>
    <property type="match status" value="1"/>
</dbReference>
<dbReference type="RefSeq" id="WP_193932383.1">
    <property type="nucleotide sequence ID" value="NZ_CAWPMZ010000057.1"/>
</dbReference>
<keyword evidence="7" id="KW-0274">FAD</keyword>
<dbReference type="PANTHER" id="PTHR47354">
    <property type="entry name" value="NADH OXIDOREDUCTASE HCR"/>
    <property type="match status" value="1"/>
</dbReference>
<evidence type="ECO:0000256" key="12">
    <source>
        <dbReference type="ARBA" id="ARBA00023136"/>
    </source>
</evidence>
<dbReference type="SUPFAM" id="SSF63380">
    <property type="entry name" value="Riboflavin synthase domain-like"/>
    <property type="match status" value="1"/>
</dbReference>
<keyword evidence="12 13" id="KW-0472">Membrane</keyword>
<evidence type="ECO:0000256" key="1">
    <source>
        <dbReference type="ARBA" id="ARBA00001974"/>
    </source>
</evidence>
<gene>
    <name evidence="15" type="ORF">IQ230_12900</name>
</gene>
<evidence type="ECO:0000256" key="6">
    <source>
        <dbReference type="ARBA" id="ARBA00022723"/>
    </source>
</evidence>
<keyword evidence="10" id="KW-0408">Iron</keyword>
<comment type="subcellular location">
    <subcellularLocation>
        <location evidence="2">Membrane</location>
        <topology evidence="2">Multi-pass membrane protein</topology>
    </subcellularLocation>
</comment>
<dbReference type="PRINTS" id="PR00410">
    <property type="entry name" value="PHEHYDRXLASE"/>
</dbReference>
<keyword evidence="3" id="KW-0285">Flavoprotein</keyword>
<keyword evidence="4 13" id="KW-0812">Transmembrane</keyword>
<dbReference type="SFLD" id="SFLDS00052">
    <property type="entry name" value="Ferric_Reductase_Domain"/>
    <property type="match status" value="1"/>
</dbReference>
<dbReference type="SFLD" id="SFLDG01168">
    <property type="entry name" value="Ferric_reductase_subgroup_(FRE"/>
    <property type="match status" value="1"/>
</dbReference>
<dbReference type="Proteomes" id="UP000651156">
    <property type="component" value="Unassembled WGS sequence"/>
</dbReference>
<evidence type="ECO:0000256" key="7">
    <source>
        <dbReference type="ARBA" id="ARBA00022827"/>
    </source>
</evidence>
<keyword evidence="16" id="KW-1185">Reference proteome</keyword>
<evidence type="ECO:0000313" key="16">
    <source>
        <dbReference type="Proteomes" id="UP000651156"/>
    </source>
</evidence>
<reference evidence="15 16" key="1">
    <citation type="submission" date="2020-10" db="EMBL/GenBank/DDBJ databases">
        <authorList>
            <person name="Castelo-Branco R."/>
            <person name="Eusebio N."/>
            <person name="Adriana R."/>
            <person name="Vieira A."/>
            <person name="Brugerolle De Fraissinette N."/>
            <person name="Rezende De Castro R."/>
            <person name="Schneider M.P."/>
            <person name="Vasconcelos V."/>
            <person name="Leao P.N."/>
        </authorList>
    </citation>
    <scope>NUCLEOTIDE SEQUENCE [LARGE SCALE GENOMIC DNA]</scope>
    <source>
        <strain evidence="15 16">LEGE 06123</strain>
    </source>
</reference>
<dbReference type="InterPro" id="IPR013130">
    <property type="entry name" value="Fe3_Rdtase_TM_dom"/>
</dbReference>